<keyword evidence="3" id="KW-1185">Reference proteome</keyword>
<name>A0ABY5GKD7_9GAMM</name>
<reference evidence="2" key="1">
    <citation type="submission" date="2022-07" db="EMBL/GenBank/DDBJ databases">
        <title>Genome sequencing of Photobacterium atrarenae GJH2-4.</title>
        <authorList>
            <person name="Park S.-J."/>
        </authorList>
    </citation>
    <scope>NUCLEOTIDE SEQUENCE</scope>
    <source>
        <strain evidence="2">GJH2-4</strain>
    </source>
</reference>
<protein>
    <recommendedName>
        <fullName evidence="4">Acid phosphatase</fullName>
    </recommendedName>
</protein>
<proteinExistence type="predicted"/>
<evidence type="ECO:0000256" key="1">
    <source>
        <dbReference type="SAM" id="SignalP"/>
    </source>
</evidence>
<gene>
    <name evidence="2" type="ORF">NNL38_20320</name>
</gene>
<feature type="signal peptide" evidence="1">
    <location>
        <begin position="1"/>
        <end position="20"/>
    </location>
</feature>
<dbReference type="PROSITE" id="PS51257">
    <property type="entry name" value="PROKAR_LIPOPROTEIN"/>
    <property type="match status" value="1"/>
</dbReference>
<evidence type="ECO:0000313" key="3">
    <source>
        <dbReference type="Proteomes" id="UP001057998"/>
    </source>
</evidence>
<sequence length="603" mass="66888">MKINKTLITTSILSALTLTACGGSSDSKTQPQEETAQKKTIKVIDGYLANAEICIDKNQNEKCDDDEKVGFTNSEGTFELSGAQSGYPIIANIIAGKTVDSDNPSSRLLQSYAMLASADNDVVTPFTTLAFQKKISLSELAIALDLDETVISGDYIELKETNDDAVKAHFIARSVAGVELTKADQVIQKAQETIHEHANKNTLDNLNDIVLRLDPEGNVVQENIIKDLQQHLEKKAAWSIASFNEAYFSEEGIAKATFKDGTISFEGEDEKTDYSIEGSSIFIKGDGDVIEEDEFIYSSENILLTLANVRQGIHDLHFWVTADAYQRTDMQATSFEGQTWYYLSDDSSSKNPKPMLGELVFSDEKEGTVQIKDSEGGFEANWAIVDTDGHQNLAIQFPEDDESLSWRLMSSNRDVLLVAEENGHGLLINDKEKAEALYQAWQAKITGHESGAEQKCHAPIAWDKPLEITVRLDAGNNSVTPIDEMNGQVSFAYHVDYGDFEGTFSSGVAHQYQGSDRFLSFDTSTGISQDAVPGTFDTHYEVKLPNGQTLTWIYENNLIDRGGDYLEFEKKLGSDPDSDTYPTLFIQECDTPNHYQFILEQMR</sequence>
<feature type="chain" id="PRO_5046643422" description="Acid phosphatase" evidence="1">
    <location>
        <begin position="21"/>
        <end position="603"/>
    </location>
</feature>
<evidence type="ECO:0008006" key="4">
    <source>
        <dbReference type="Google" id="ProtNLM"/>
    </source>
</evidence>
<dbReference type="Proteomes" id="UP001057998">
    <property type="component" value="Chromosome 2"/>
</dbReference>
<dbReference type="RefSeq" id="WP_255390691.1">
    <property type="nucleotide sequence ID" value="NZ_CP101509.1"/>
</dbReference>
<organism evidence="2 3">
    <name type="scientific">Photobacterium atrarenae</name>
    <dbReference type="NCBI Taxonomy" id="865757"/>
    <lineage>
        <taxon>Bacteria</taxon>
        <taxon>Pseudomonadati</taxon>
        <taxon>Pseudomonadota</taxon>
        <taxon>Gammaproteobacteria</taxon>
        <taxon>Vibrionales</taxon>
        <taxon>Vibrionaceae</taxon>
        <taxon>Photobacterium</taxon>
    </lineage>
</organism>
<evidence type="ECO:0000313" key="2">
    <source>
        <dbReference type="EMBL" id="UTV29373.1"/>
    </source>
</evidence>
<dbReference type="EMBL" id="CP101509">
    <property type="protein sequence ID" value="UTV29373.1"/>
    <property type="molecule type" value="Genomic_DNA"/>
</dbReference>
<keyword evidence="1" id="KW-0732">Signal</keyword>
<accession>A0ABY5GKD7</accession>